<dbReference type="PANTHER" id="PTHR43353:SF5">
    <property type="entry name" value="SUCCINATE-SEMIALDEHYDE DEHYDROGENASE, MITOCHONDRIAL"/>
    <property type="match status" value="1"/>
</dbReference>
<evidence type="ECO:0000313" key="3">
    <source>
        <dbReference type="EMBL" id="SVA00915.1"/>
    </source>
</evidence>
<dbReference type="GO" id="GO:0004777">
    <property type="term" value="F:succinate-semialdehyde dehydrogenase (NAD+) activity"/>
    <property type="evidence" value="ECO:0007669"/>
    <property type="project" value="TreeGrafter"/>
</dbReference>
<dbReference type="PANTHER" id="PTHR43353">
    <property type="entry name" value="SUCCINATE-SEMIALDEHYDE DEHYDROGENASE, MITOCHONDRIAL"/>
    <property type="match status" value="1"/>
</dbReference>
<dbReference type="Gene3D" id="3.40.605.10">
    <property type="entry name" value="Aldehyde Dehydrogenase, Chain A, domain 1"/>
    <property type="match status" value="1"/>
</dbReference>
<dbReference type="EMBL" id="UINC01002850">
    <property type="protein sequence ID" value="SVA00915.1"/>
    <property type="molecule type" value="Genomic_DNA"/>
</dbReference>
<sequence>MFEKKMYIDGNLVGNSKQYDVCCPATNKRIGSVAWASEKETHQALEAANNAFDGWSNTPVQERIGWMIKLRDEVVANEDHLRKCIHLEMGKPWNATQEDIDSLVNSLTFYSEEIIKREPELLPDKDGTHTHILKEESVGVVVAFIAWNFPLLNLAFKIGPAMAAGCPIIIKPSYKSPLSAYAIGELCAKIGLPKGVVNIICGDDEVVGDTLSSSSIPSLLTLIGSINTGKHIMKMGSSTIKRYSMELGGNAPVIVFDDANLELAADIITALKFGNSGQICVTPNRIFAADSIKEKLVNLIVERAKNITVGHNKDMDIDMGPLIDATALSRVTELVQDAIQNGANLLYGGGKPNKFKDDGYFYEPTVIDNVKPSMRVFKEEVFGPVISICNFNNNDEVLNEANNTDAGLTAYIFTDDQIIADNCANKLRFGEIQINGVKYGIDLPHIGIKQSGIGCDCSHLALNDYLVIKRVTQSLS</sequence>
<dbReference type="InterPro" id="IPR015590">
    <property type="entry name" value="Aldehyde_DH_dom"/>
</dbReference>
<dbReference type="AlphaFoldDB" id="A0A381S9Z3"/>
<evidence type="ECO:0000259" key="2">
    <source>
        <dbReference type="Pfam" id="PF00171"/>
    </source>
</evidence>
<dbReference type="InterPro" id="IPR016161">
    <property type="entry name" value="Ald_DH/histidinol_DH"/>
</dbReference>
<dbReference type="InterPro" id="IPR050740">
    <property type="entry name" value="Aldehyde_DH_Superfamily"/>
</dbReference>
<proteinExistence type="predicted"/>
<dbReference type="PROSITE" id="PS00687">
    <property type="entry name" value="ALDEHYDE_DEHYDR_GLU"/>
    <property type="match status" value="1"/>
</dbReference>
<gene>
    <name evidence="3" type="ORF">METZ01_LOCUS53769</name>
</gene>
<organism evidence="3">
    <name type="scientific">marine metagenome</name>
    <dbReference type="NCBI Taxonomy" id="408172"/>
    <lineage>
        <taxon>unclassified sequences</taxon>
        <taxon>metagenomes</taxon>
        <taxon>ecological metagenomes</taxon>
    </lineage>
</organism>
<dbReference type="GO" id="GO:0009450">
    <property type="term" value="P:gamma-aminobutyric acid catabolic process"/>
    <property type="evidence" value="ECO:0007669"/>
    <property type="project" value="TreeGrafter"/>
</dbReference>
<name>A0A381S9Z3_9ZZZZ</name>
<dbReference type="SUPFAM" id="SSF53720">
    <property type="entry name" value="ALDH-like"/>
    <property type="match status" value="1"/>
</dbReference>
<dbReference type="InterPro" id="IPR016162">
    <property type="entry name" value="Ald_DH_N"/>
</dbReference>
<dbReference type="InterPro" id="IPR029510">
    <property type="entry name" value="Ald_DH_CS_GLU"/>
</dbReference>
<keyword evidence="1" id="KW-0560">Oxidoreductase</keyword>
<dbReference type="FunFam" id="3.40.605.10:FF:000063">
    <property type="entry name" value="Succinate-semialdehyde dehydrogenase, mitochondrial"/>
    <property type="match status" value="1"/>
</dbReference>
<dbReference type="FunFam" id="3.40.309.10:FF:000009">
    <property type="entry name" value="Aldehyde dehydrogenase A"/>
    <property type="match status" value="1"/>
</dbReference>
<accession>A0A381S9Z3</accession>
<evidence type="ECO:0000256" key="1">
    <source>
        <dbReference type="ARBA" id="ARBA00023002"/>
    </source>
</evidence>
<dbReference type="InterPro" id="IPR016163">
    <property type="entry name" value="Ald_DH_C"/>
</dbReference>
<feature type="domain" description="Aldehyde dehydrogenase" evidence="2">
    <location>
        <begin position="15"/>
        <end position="471"/>
    </location>
</feature>
<reference evidence="3" key="1">
    <citation type="submission" date="2018-05" db="EMBL/GenBank/DDBJ databases">
        <authorList>
            <person name="Lanie J.A."/>
            <person name="Ng W.-L."/>
            <person name="Kazmierczak K.M."/>
            <person name="Andrzejewski T.M."/>
            <person name="Davidsen T.M."/>
            <person name="Wayne K.J."/>
            <person name="Tettelin H."/>
            <person name="Glass J.I."/>
            <person name="Rusch D."/>
            <person name="Podicherti R."/>
            <person name="Tsui H.-C.T."/>
            <person name="Winkler M.E."/>
        </authorList>
    </citation>
    <scope>NUCLEOTIDE SEQUENCE</scope>
</reference>
<dbReference type="Gene3D" id="3.40.309.10">
    <property type="entry name" value="Aldehyde Dehydrogenase, Chain A, domain 2"/>
    <property type="match status" value="1"/>
</dbReference>
<protein>
    <recommendedName>
        <fullName evidence="2">Aldehyde dehydrogenase domain-containing protein</fullName>
    </recommendedName>
</protein>
<dbReference type="Pfam" id="PF00171">
    <property type="entry name" value="Aldedh"/>
    <property type="match status" value="1"/>
</dbReference>